<keyword evidence="3" id="KW-1185">Reference proteome</keyword>
<comment type="caution">
    <text evidence="2">The sequence shown here is derived from an EMBL/GenBank/DDBJ whole genome shotgun (WGS) entry which is preliminary data.</text>
</comment>
<feature type="compositionally biased region" description="Low complexity" evidence="1">
    <location>
        <begin position="1"/>
        <end position="27"/>
    </location>
</feature>
<dbReference type="InterPro" id="IPR022190">
    <property type="entry name" value="DUF3716"/>
</dbReference>
<feature type="region of interest" description="Disordered" evidence="1">
    <location>
        <begin position="1"/>
        <end position="55"/>
    </location>
</feature>
<sequence>MDTQASPAGEGESATGSASGPTAAAPTDIPSAFPKKRRGRPPGRPNATVREADYEDNPLVQTWNRAKAEHTMTVVSISVREALTEALLVHDTQRAIFREPSREVIHFVQGWITARHIASQRPSYVNGLLIHSRGRDATVSCASCADRRSKGSLGPFLVCRVLDGQYHNSCSNCKWFDNTSACSLYTGPKPNRKRKKEGDAGVVQAQGQAEDVANGESSYMLPHGGVGEAFMDHHHVGAAGSAIDPTLQLQVDAAAGMHQTAGATMHQMAVAPMHQTTEAHFAIHGDEHDIGLLEHA</sequence>
<feature type="region of interest" description="Disordered" evidence="1">
    <location>
        <begin position="189"/>
        <end position="211"/>
    </location>
</feature>
<evidence type="ECO:0000313" key="3">
    <source>
        <dbReference type="Proteomes" id="UP001172155"/>
    </source>
</evidence>
<proteinExistence type="predicted"/>
<dbReference type="Pfam" id="PF12511">
    <property type="entry name" value="DUF3716"/>
    <property type="match status" value="1"/>
</dbReference>
<dbReference type="EMBL" id="JAUKUD010000006">
    <property type="protein sequence ID" value="KAK0740316.1"/>
    <property type="molecule type" value="Genomic_DNA"/>
</dbReference>
<dbReference type="Proteomes" id="UP001172155">
    <property type="component" value="Unassembled WGS sequence"/>
</dbReference>
<protein>
    <submittedName>
        <fullName evidence="2">Uncharacterized protein</fullName>
    </submittedName>
</protein>
<name>A0AA40EJ73_9PEZI</name>
<evidence type="ECO:0000256" key="1">
    <source>
        <dbReference type="SAM" id="MobiDB-lite"/>
    </source>
</evidence>
<organism evidence="2 3">
    <name type="scientific">Schizothecium vesticola</name>
    <dbReference type="NCBI Taxonomy" id="314040"/>
    <lineage>
        <taxon>Eukaryota</taxon>
        <taxon>Fungi</taxon>
        <taxon>Dikarya</taxon>
        <taxon>Ascomycota</taxon>
        <taxon>Pezizomycotina</taxon>
        <taxon>Sordariomycetes</taxon>
        <taxon>Sordariomycetidae</taxon>
        <taxon>Sordariales</taxon>
        <taxon>Schizotheciaceae</taxon>
        <taxon>Schizothecium</taxon>
    </lineage>
</organism>
<dbReference type="AlphaFoldDB" id="A0AA40EJ73"/>
<reference evidence="2" key="1">
    <citation type="submission" date="2023-06" db="EMBL/GenBank/DDBJ databases">
        <title>Genome-scale phylogeny and comparative genomics of the fungal order Sordariales.</title>
        <authorList>
            <consortium name="Lawrence Berkeley National Laboratory"/>
            <person name="Hensen N."/>
            <person name="Bonometti L."/>
            <person name="Westerberg I."/>
            <person name="Brannstrom I.O."/>
            <person name="Guillou S."/>
            <person name="Cros-Aarteil S."/>
            <person name="Calhoun S."/>
            <person name="Haridas S."/>
            <person name="Kuo A."/>
            <person name="Mondo S."/>
            <person name="Pangilinan J."/>
            <person name="Riley R."/>
            <person name="LaButti K."/>
            <person name="Andreopoulos B."/>
            <person name="Lipzen A."/>
            <person name="Chen C."/>
            <person name="Yanf M."/>
            <person name="Daum C."/>
            <person name="Ng V."/>
            <person name="Clum A."/>
            <person name="Steindorff A."/>
            <person name="Ohm R."/>
            <person name="Martin F."/>
            <person name="Silar P."/>
            <person name="Natvig D."/>
            <person name="Lalanne C."/>
            <person name="Gautier V."/>
            <person name="Ament-velasquez S.L."/>
            <person name="Kruys A."/>
            <person name="Hutchinson M.I."/>
            <person name="Powell A.J."/>
            <person name="Barry K."/>
            <person name="Miller A.N."/>
            <person name="Grigoriev I.V."/>
            <person name="Debuchy R."/>
            <person name="Gladieux P."/>
            <person name="Thoren M.H."/>
            <person name="Johannesson H."/>
        </authorList>
    </citation>
    <scope>NUCLEOTIDE SEQUENCE</scope>
    <source>
        <strain evidence="2">SMH3187-1</strain>
    </source>
</reference>
<evidence type="ECO:0000313" key="2">
    <source>
        <dbReference type="EMBL" id="KAK0740316.1"/>
    </source>
</evidence>
<gene>
    <name evidence="2" type="ORF">B0T18DRAFT_431656</name>
</gene>
<accession>A0AA40EJ73</accession>